<evidence type="ECO:0000256" key="5">
    <source>
        <dbReference type="ARBA" id="ARBA00022989"/>
    </source>
</evidence>
<feature type="domain" description="G-protein coupled receptors family 1 profile" evidence="12">
    <location>
        <begin position="45"/>
        <end position="230"/>
    </location>
</feature>
<dbReference type="GO" id="GO:0043005">
    <property type="term" value="C:neuron projection"/>
    <property type="evidence" value="ECO:0007669"/>
    <property type="project" value="TreeGrafter"/>
</dbReference>
<evidence type="ECO:0000256" key="6">
    <source>
        <dbReference type="ARBA" id="ARBA00023040"/>
    </source>
</evidence>
<evidence type="ECO:0000256" key="8">
    <source>
        <dbReference type="ARBA" id="ARBA00023170"/>
    </source>
</evidence>
<feature type="transmembrane region" description="Helical" evidence="11">
    <location>
        <begin position="143"/>
        <end position="167"/>
    </location>
</feature>
<reference evidence="13" key="1">
    <citation type="submission" date="2019-08" db="EMBL/GenBank/DDBJ databases">
        <title>The genome of the North American firefly Photinus pyralis.</title>
        <authorList>
            <consortium name="Photinus pyralis genome working group"/>
            <person name="Fallon T.R."/>
            <person name="Sander Lower S.E."/>
            <person name="Weng J.-K."/>
        </authorList>
    </citation>
    <scope>NUCLEOTIDE SEQUENCE</scope>
    <source>
        <strain evidence="13">TRF0915ILg1</strain>
        <tissue evidence="13">Whole body</tissue>
    </source>
</reference>
<evidence type="ECO:0000256" key="2">
    <source>
        <dbReference type="ARBA" id="ARBA00010663"/>
    </source>
</evidence>
<dbReference type="GO" id="GO:0004930">
    <property type="term" value="F:G protein-coupled receptor activity"/>
    <property type="evidence" value="ECO:0007669"/>
    <property type="project" value="UniProtKB-KW"/>
</dbReference>
<feature type="compositionally biased region" description="Low complexity" evidence="10">
    <location>
        <begin position="290"/>
        <end position="299"/>
    </location>
</feature>
<dbReference type="CDD" id="cd00637">
    <property type="entry name" value="7tm_classA_rhodopsin-like"/>
    <property type="match status" value="1"/>
</dbReference>
<protein>
    <recommendedName>
        <fullName evidence="12">G-protein coupled receptors family 1 profile domain-containing protein</fullName>
    </recommendedName>
</protein>
<dbReference type="SUPFAM" id="SSF81321">
    <property type="entry name" value="Family A G protein-coupled receptor-like"/>
    <property type="match status" value="1"/>
</dbReference>
<dbReference type="GO" id="GO:0042277">
    <property type="term" value="F:peptide binding"/>
    <property type="evidence" value="ECO:0007669"/>
    <property type="project" value="TreeGrafter"/>
</dbReference>
<dbReference type="InterPro" id="IPR017452">
    <property type="entry name" value="GPCR_Rhodpsn_7TM"/>
</dbReference>
<proteinExistence type="inferred from homology"/>
<evidence type="ECO:0000256" key="10">
    <source>
        <dbReference type="SAM" id="MobiDB-lite"/>
    </source>
</evidence>
<evidence type="ECO:0000256" key="4">
    <source>
        <dbReference type="ARBA" id="ARBA00022692"/>
    </source>
</evidence>
<dbReference type="InterPro" id="IPR000276">
    <property type="entry name" value="GPCR_Rhodpsn"/>
</dbReference>
<gene>
    <name evidence="13" type="ORF">ILUMI_17145</name>
</gene>
<dbReference type="AlphaFoldDB" id="A0A8K0CKE1"/>
<accession>A0A8K0CKE1</accession>
<comment type="subcellular location">
    <subcellularLocation>
        <location evidence="1">Cell membrane</location>
        <topology evidence="1">Multi-pass membrane protein</topology>
    </subcellularLocation>
</comment>
<comment type="caution">
    <text evidence="13">The sequence shown here is derived from an EMBL/GenBank/DDBJ whole genome shotgun (WGS) entry which is preliminary data.</text>
</comment>
<dbReference type="PRINTS" id="PR00237">
    <property type="entry name" value="GPCRRHODOPSN"/>
</dbReference>
<keyword evidence="8" id="KW-0675">Receptor</keyword>
<feature type="transmembrane region" description="Helical" evidence="11">
    <location>
        <begin position="101"/>
        <end position="122"/>
    </location>
</feature>
<dbReference type="OrthoDB" id="6743154at2759"/>
<sequence>MDYEDRIFRDAENDTVDVTNLTDIAEKYIVEDSILAVFGLIGIAANILLIYIICYYRKLHTTTNTYIIHWAIADTGSAIITLTCLRVFYNILDISLEILCFYIGIGFALILNDMLFMIMLTIDWCLSSYFPRLLDKFRKYTRIIIAVLWVIAALYSVASSLICTSYAELYLIFHVTLPLTYAILIVLVVALHCYRVVQKLRKKVEYHLVSMLLIPTAYMLCGLLSWANLLFLDIPYMLSETPVFLHPTLNIVLLIMLNEDFKTCFFQVMKCKLPTCNFFKFKSSPQNIEENANNSNNAERGLSFDNKMFDQPNRHI</sequence>
<dbReference type="EMBL" id="VTPC01071560">
    <property type="protein sequence ID" value="KAF2889028.1"/>
    <property type="molecule type" value="Genomic_DNA"/>
</dbReference>
<keyword evidence="9" id="KW-0807">Transducer</keyword>
<feature type="transmembrane region" description="Helical" evidence="11">
    <location>
        <begin position="209"/>
        <end position="231"/>
    </location>
</feature>
<feature type="transmembrane region" description="Helical" evidence="11">
    <location>
        <begin position="66"/>
        <end position="89"/>
    </location>
</feature>
<evidence type="ECO:0000256" key="7">
    <source>
        <dbReference type="ARBA" id="ARBA00023136"/>
    </source>
</evidence>
<evidence type="ECO:0000259" key="12">
    <source>
        <dbReference type="PROSITE" id="PS50262"/>
    </source>
</evidence>
<comment type="similarity">
    <text evidence="2">Belongs to the G-protein coupled receptor 1 family.</text>
</comment>
<evidence type="ECO:0000256" key="11">
    <source>
        <dbReference type="SAM" id="Phobius"/>
    </source>
</evidence>
<keyword evidence="6" id="KW-0297">G-protein coupled receptor</keyword>
<evidence type="ECO:0000256" key="1">
    <source>
        <dbReference type="ARBA" id="ARBA00004651"/>
    </source>
</evidence>
<dbReference type="Gene3D" id="1.20.1070.10">
    <property type="entry name" value="Rhodopsin 7-helix transmembrane proteins"/>
    <property type="match status" value="1"/>
</dbReference>
<dbReference type="GO" id="GO:0005886">
    <property type="term" value="C:plasma membrane"/>
    <property type="evidence" value="ECO:0007669"/>
    <property type="project" value="UniProtKB-SubCell"/>
</dbReference>
<feature type="region of interest" description="Disordered" evidence="10">
    <location>
        <begin position="290"/>
        <end position="316"/>
    </location>
</feature>
<evidence type="ECO:0000313" key="14">
    <source>
        <dbReference type="Proteomes" id="UP000801492"/>
    </source>
</evidence>
<feature type="transmembrane region" description="Helical" evidence="11">
    <location>
        <begin position="179"/>
        <end position="197"/>
    </location>
</feature>
<evidence type="ECO:0000256" key="3">
    <source>
        <dbReference type="ARBA" id="ARBA00022475"/>
    </source>
</evidence>
<dbReference type="PANTHER" id="PTHR24229">
    <property type="entry name" value="NEUROPEPTIDES RECEPTOR"/>
    <property type="match status" value="1"/>
</dbReference>
<keyword evidence="3" id="KW-1003">Cell membrane</keyword>
<dbReference type="Proteomes" id="UP000801492">
    <property type="component" value="Unassembled WGS sequence"/>
</dbReference>
<evidence type="ECO:0000313" key="13">
    <source>
        <dbReference type="EMBL" id="KAF2889028.1"/>
    </source>
</evidence>
<name>A0A8K0CKE1_IGNLU</name>
<feature type="transmembrane region" description="Helical" evidence="11">
    <location>
        <begin position="34"/>
        <end position="54"/>
    </location>
</feature>
<keyword evidence="14" id="KW-1185">Reference proteome</keyword>
<evidence type="ECO:0000256" key="9">
    <source>
        <dbReference type="ARBA" id="ARBA00023224"/>
    </source>
</evidence>
<organism evidence="13 14">
    <name type="scientific">Ignelater luminosus</name>
    <name type="common">Cucubano</name>
    <name type="synonym">Pyrophorus luminosus</name>
    <dbReference type="NCBI Taxonomy" id="2038154"/>
    <lineage>
        <taxon>Eukaryota</taxon>
        <taxon>Metazoa</taxon>
        <taxon>Ecdysozoa</taxon>
        <taxon>Arthropoda</taxon>
        <taxon>Hexapoda</taxon>
        <taxon>Insecta</taxon>
        <taxon>Pterygota</taxon>
        <taxon>Neoptera</taxon>
        <taxon>Endopterygota</taxon>
        <taxon>Coleoptera</taxon>
        <taxon>Polyphaga</taxon>
        <taxon>Elateriformia</taxon>
        <taxon>Elateroidea</taxon>
        <taxon>Elateridae</taxon>
        <taxon>Agrypninae</taxon>
        <taxon>Pyrophorini</taxon>
        <taxon>Ignelater</taxon>
    </lineage>
</organism>
<dbReference type="PROSITE" id="PS50262">
    <property type="entry name" value="G_PROTEIN_RECEP_F1_2"/>
    <property type="match status" value="1"/>
</dbReference>
<keyword evidence="4 11" id="KW-0812">Transmembrane</keyword>
<dbReference type="PANTHER" id="PTHR24229:SF40">
    <property type="entry name" value="ALLATOSTATIN C RECEPTOR 1-RELATED"/>
    <property type="match status" value="1"/>
</dbReference>
<keyword evidence="7 11" id="KW-0472">Membrane</keyword>
<keyword evidence="5 11" id="KW-1133">Transmembrane helix</keyword>